<organism evidence="7 8">
    <name type="scientific">Virgisporangium aurantiacum</name>
    <dbReference type="NCBI Taxonomy" id="175570"/>
    <lineage>
        <taxon>Bacteria</taxon>
        <taxon>Bacillati</taxon>
        <taxon>Actinomycetota</taxon>
        <taxon>Actinomycetes</taxon>
        <taxon>Micromonosporales</taxon>
        <taxon>Micromonosporaceae</taxon>
        <taxon>Virgisporangium</taxon>
    </lineage>
</organism>
<dbReference type="Gene3D" id="3.20.20.80">
    <property type="entry name" value="Glycosidases"/>
    <property type="match status" value="1"/>
</dbReference>
<evidence type="ECO:0000256" key="3">
    <source>
        <dbReference type="ARBA" id="ARBA00022801"/>
    </source>
</evidence>
<evidence type="ECO:0000256" key="2">
    <source>
        <dbReference type="ARBA" id="ARBA00022729"/>
    </source>
</evidence>
<dbReference type="InterPro" id="IPR008965">
    <property type="entry name" value="CBM2/CBM3_carb-bd_dom_sf"/>
</dbReference>
<gene>
    <name evidence="7" type="ORF">Vau01_110460</name>
</gene>
<evidence type="ECO:0000313" key="8">
    <source>
        <dbReference type="Proteomes" id="UP000612585"/>
    </source>
</evidence>
<comment type="similarity">
    <text evidence="1 4">Belongs to the glycosyl hydrolase 30 family.</text>
</comment>
<dbReference type="Gene3D" id="2.60.40.290">
    <property type="match status" value="1"/>
</dbReference>
<keyword evidence="4" id="KW-0326">Glycosidase</keyword>
<keyword evidence="3 4" id="KW-0378">Hydrolase</keyword>
<feature type="region of interest" description="Disordered" evidence="5">
    <location>
        <begin position="455"/>
        <end position="490"/>
    </location>
</feature>
<evidence type="ECO:0000256" key="5">
    <source>
        <dbReference type="SAM" id="MobiDB-lite"/>
    </source>
</evidence>
<dbReference type="Pfam" id="PF17189">
    <property type="entry name" value="Glyco_hydro_30C"/>
    <property type="match status" value="1"/>
</dbReference>
<sequence length="571" mass="58714">MTVVAATAVSTGVTGVGQPGAWAASSASINGATSYQSIDGFGFSSAFGRAGLIRSMSESNQQQVLDLLYSPTTGAGSSILRLGISSTSSSIQPTNPGGPNAAPRYVWNGDDDSQVWLAKKVQGYGVSRFYADAWSAPGYMKTNGAENNGGTLCGLAGASCASGDWRRAYANYLVQYAKYYGQEGIGINEIGFTNEPNYTTSYSSMRFTPAQAAEFAKVLGPVADAAGFKTVCCDAVGWDGQRPYSAAILADGEAARWVSTHTGHSYGSDPTSPLASGGRHTWMSEWAPSSTAWNTNWDNGGATDGIAVAQKIHTALTGGNVNAYIYWYGISSAGTAAFIQGDGTNYSVSKRLWAMAAYSRYIRPGATRIGANTSDGNLRLSAYRNTDGSVIVVALNAASTATSVSYALQNTGVTTGTATPYLTNTSSSMTAQAPVGVGGGTFTATVPARSLVTYRITGDSTPPSSSPPASPSSSASSSPPAGSCTATTVPGTVFGDRYNTTVNVSGASNWIVTVTLTAPQRVSTTWSADVTFSGGGYVMTARPNGSGDSFGFTTMFNGNSTARPSVSCSVG</sequence>
<dbReference type="SMART" id="SM00637">
    <property type="entry name" value="CBD_II"/>
    <property type="match status" value="1"/>
</dbReference>
<comment type="caution">
    <text evidence="7">The sequence shown here is derived from an EMBL/GenBank/DDBJ whole genome shotgun (WGS) entry which is preliminary data.</text>
</comment>
<dbReference type="SUPFAM" id="SSF51011">
    <property type="entry name" value="Glycosyl hydrolase domain"/>
    <property type="match status" value="1"/>
</dbReference>
<proteinExistence type="inferred from homology"/>
<accession>A0A8J3ZLC1</accession>
<feature type="domain" description="CBM2" evidence="6">
    <location>
        <begin position="477"/>
        <end position="571"/>
    </location>
</feature>
<dbReference type="InterPro" id="IPR001139">
    <property type="entry name" value="Glyco_hydro_30"/>
</dbReference>
<dbReference type="GO" id="GO:0006680">
    <property type="term" value="P:glucosylceramide catabolic process"/>
    <property type="evidence" value="ECO:0007669"/>
    <property type="project" value="TreeGrafter"/>
</dbReference>
<dbReference type="AlphaFoldDB" id="A0A8J3ZLC1"/>
<evidence type="ECO:0000259" key="6">
    <source>
        <dbReference type="PROSITE" id="PS51173"/>
    </source>
</evidence>
<dbReference type="GO" id="GO:0016020">
    <property type="term" value="C:membrane"/>
    <property type="evidence" value="ECO:0007669"/>
    <property type="project" value="GOC"/>
</dbReference>
<dbReference type="SUPFAM" id="SSF51445">
    <property type="entry name" value="(Trans)glycosidases"/>
    <property type="match status" value="1"/>
</dbReference>
<evidence type="ECO:0000256" key="1">
    <source>
        <dbReference type="ARBA" id="ARBA00005382"/>
    </source>
</evidence>
<evidence type="ECO:0000256" key="4">
    <source>
        <dbReference type="RuleBase" id="RU361188"/>
    </source>
</evidence>
<dbReference type="InterPro" id="IPR013780">
    <property type="entry name" value="Glyco_hydro_b"/>
</dbReference>
<reference evidence="7" key="1">
    <citation type="submission" date="2021-01" db="EMBL/GenBank/DDBJ databases">
        <title>Whole genome shotgun sequence of Virgisporangium aurantiacum NBRC 16421.</title>
        <authorList>
            <person name="Komaki H."/>
            <person name="Tamura T."/>
        </authorList>
    </citation>
    <scope>NUCLEOTIDE SEQUENCE</scope>
    <source>
        <strain evidence="7">NBRC 16421</strain>
    </source>
</reference>
<dbReference type="GO" id="GO:0005975">
    <property type="term" value="P:carbohydrate metabolic process"/>
    <property type="evidence" value="ECO:0007669"/>
    <property type="project" value="InterPro"/>
</dbReference>
<keyword evidence="2" id="KW-0732">Signal</keyword>
<dbReference type="Gene3D" id="2.60.40.1180">
    <property type="entry name" value="Golgi alpha-mannosidase II"/>
    <property type="match status" value="1"/>
</dbReference>
<dbReference type="PROSITE" id="PS51173">
    <property type="entry name" value="CBM2"/>
    <property type="match status" value="1"/>
</dbReference>
<dbReference type="InterPro" id="IPR033453">
    <property type="entry name" value="Glyco_hydro_30_TIM-barrel"/>
</dbReference>
<keyword evidence="8" id="KW-1185">Reference proteome</keyword>
<dbReference type="PANTHER" id="PTHR11069:SF23">
    <property type="entry name" value="LYSOSOMAL ACID GLUCOSYLCERAMIDASE"/>
    <property type="match status" value="1"/>
</dbReference>
<feature type="compositionally biased region" description="Low complexity" evidence="5">
    <location>
        <begin position="471"/>
        <end position="488"/>
    </location>
</feature>
<dbReference type="InterPro" id="IPR017853">
    <property type="entry name" value="GH"/>
</dbReference>
<dbReference type="GO" id="GO:0030247">
    <property type="term" value="F:polysaccharide binding"/>
    <property type="evidence" value="ECO:0007669"/>
    <property type="project" value="UniProtKB-UniRule"/>
</dbReference>
<protein>
    <recommendedName>
        <fullName evidence="6">CBM2 domain-containing protein</fullName>
    </recommendedName>
</protein>
<name>A0A8J3ZLC1_9ACTN</name>
<dbReference type="Pfam" id="PF02055">
    <property type="entry name" value="Glyco_hydro_30"/>
    <property type="match status" value="1"/>
</dbReference>
<dbReference type="EMBL" id="BOPG01000097">
    <property type="protein sequence ID" value="GIJ63530.1"/>
    <property type="molecule type" value="Genomic_DNA"/>
</dbReference>
<dbReference type="Proteomes" id="UP000612585">
    <property type="component" value="Unassembled WGS sequence"/>
</dbReference>
<dbReference type="RefSeq" id="WP_204010244.1">
    <property type="nucleotide sequence ID" value="NZ_BOPG01000097.1"/>
</dbReference>
<dbReference type="SUPFAM" id="SSF49384">
    <property type="entry name" value="Carbohydrate-binding domain"/>
    <property type="match status" value="1"/>
</dbReference>
<dbReference type="InterPro" id="IPR033452">
    <property type="entry name" value="GH30_C"/>
</dbReference>
<dbReference type="InterPro" id="IPR012291">
    <property type="entry name" value="CBM2_carb-bd_dom_sf"/>
</dbReference>
<dbReference type="InterPro" id="IPR001919">
    <property type="entry name" value="CBD2"/>
</dbReference>
<dbReference type="PANTHER" id="PTHR11069">
    <property type="entry name" value="GLUCOSYLCERAMIDASE"/>
    <property type="match status" value="1"/>
</dbReference>
<evidence type="ECO:0000313" key="7">
    <source>
        <dbReference type="EMBL" id="GIJ63530.1"/>
    </source>
</evidence>
<dbReference type="GO" id="GO:0004348">
    <property type="term" value="F:glucosylceramidase activity"/>
    <property type="evidence" value="ECO:0007669"/>
    <property type="project" value="InterPro"/>
</dbReference>